<comment type="caution">
    <text evidence="1">The sequence shown here is derived from an EMBL/GenBank/DDBJ whole genome shotgun (WGS) entry which is preliminary data.</text>
</comment>
<name>A0AAV7R9R9_PLEWA</name>
<dbReference type="Proteomes" id="UP001066276">
    <property type="component" value="Chromosome 5"/>
</dbReference>
<evidence type="ECO:0000313" key="2">
    <source>
        <dbReference type="Proteomes" id="UP001066276"/>
    </source>
</evidence>
<evidence type="ECO:0000313" key="1">
    <source>
        <dbReference type="EMBL" id="KAJ1149502.1"/>
    </source>
</evidence>
<reference evidence="1" key="1">
    <citation type="journal article" date="2022" name="bioRxiv">
        <title>Sequencing and chromosome-scale assembly of the giantPleurodeles waltlgenome.</title>
        <authorList>
            <person name="Brown T."/>
            <person name="Elewa A."/>
            <person name="Iarovenko S."/>
            <person name="Subramanian E."/>
            <person name="Araus A.J."/>
            <person name="Petzold A."/>
            <person name="Susuki M."/>
            <person name="Suzuki K.-i.T."/>
            <person name="Hayashi T."/>
            <person name="Toyoda A."/>
            <person name="Oliveira C."/>
            <person name="Osipova E."/>
            <person name="Leigh N.D."/>
            <person name="Simon A."/>
            <person name="Yun M.H."/>
        </authorList>
    </citation>
    <scope>NUCLEOTIDE SEQUENCE</scope>
    <source>
        <strain evidence="1">20211129_DDA</strain>
        <tissue evidence="1">Liver</tissue>
    </source>
</reference>
<organism evidence="1 2">
    <name type="scientific">Pleurodeles waltl</name>
    <name type="common">Iberian ribbed newt</name>
    <dbReference type="NCBI Taxonomy" id="8319"/>
    <lineage>
        <taxon>Eukaryota</taxon>
        <taxon>Metazoa</taxon>
        <taxon>Chordata</taxon>
        <taxon>Craniata</taxon>
        <taxon>Vertebrata</taxon>
        <taxon>Euteleostomi</taxon>
        <taxon>Amphibia</taxon>
        <taxon>Batrachia</taxon>
        <taxon>Caudata</taxon>
        <taxon>Salamandroidea</taxon>
        <taxon>Salamandridae</taxon>
        <taxon>Pleurodelinae</taxon>
        <taxon>Pleurodeles</taxon>
    </lineage>
</organism>
<dbReference type="EMBL" id="JANPWB010000009">
    <property type="protein sequence ID" value="KAJ1149502.1"/>
    <property type="molecule type" value="Genomic_DNA"/>
</dbReference>
<sequence>MPAVMVGGRMGAQARGAHARLFRRVQARSPLERGDELAMRDLEEKSLGGVSNMARPVVILGRCRLWRKVNWARQLILHRHC</sequence>
<keyword evidence="2" id="KW-1185">Reference proteome</keyword>
<dbReference type="AlphaFoldDB" id="A0AAV7R9R9"/>
<protein>
    <submittedName>
        <fullName evidence="1">Uncharacterized protein</fullName>
    </submittedName>
</protein>
<proteinExistence type="predicted"/>
<accession>A0AAV7R9R9</accession>
<gene>
    <name evidence="1" type="ORF">NDU88_002309</name>
</gene>